<dbReference type="Pfam" id="PF14258">
    <property type="entry name" value="DUF4350"/>
    <property type="match status" value="1"/>
</dbReference>
<keyword evidence="1" id="KW-0472">Membrane</keyword>
<evidence type="ECO:0000313" key="3">
    <source>
        <dbReference type="EMBL" id="WMS85822.1"/>
    </source>
</evidence>
<feature type="transmembrane region" description="Helical" evidence="1">
    <location>
        <begin position="276"/>
        <end position="296"/>
    </location>
</feature>
<sequence length="411" mass="47154">MRKMTPKFLNLTTDTTVSKRLLLGMGLFTLVALLCIWLLTFAIRVSFTKTLPSDVEVRKNPFLALEKLADVYGDQVTTHRDFSLFDAPLDPQEIVVITNSRKPLSPARLERLYDFVEQGGFLILAAEEFFDDDAGSSGAPILDELGARLYSNDGEIERESLDNDYESKIERMFSADVSMLEFNDEPKPIQVQFDDSYYLIDSSGDAFYIAGSEENHHLLQYYYGEGIITVLSDVDFWSNSEIDRFDHAYFFRMFSEGQSVRIIYNPQVPSLANLTWAHASYVAISLFIFIAAVIWFKQIKTGPVFPQFSSDSRKLIQHLEASAEFKTRFCGLNLLLEQAKTELFRKISRRHHKFLELPPAQQIKVIKDMTKVPESSLEVLYKSTEDSQVFTQQISLIQTLRLKIDGKNYER</sequence>
<evidence type="ECO:0000313" key="4">
    <source>
        <dbReference type="Proteomes" id="UP001239782"/>
    </source>
</evidence>
<proteinExistence type="predicted"/>
<evidence type="ECO:0000256" key="1">
    <source>
        <dbReference type="SAM" id="Phobius"/>
    </source>
</evidence>
<evidence type="ECO:0000259" key="2">
    <source>
        <dbReference type="Pfam" id="PF14258"/>
    </source>
</evidence>
<organism evidence="3 4">
    <name type="scientific">Pleionea litopenaei</name>
    <dbReference type="NCBI Taxonomy" id="3070815"/>
    <lineage>
        <taxon>Bacteria</taxon>
        <taxon>Pseudomonadati</taxon>
        <taxon>Pseudomonadota</taxon>
        <taxon>Gammaproteobacteria</taxon>
        <taxon>Oceanospirillales</taxon>
        <taxon>Pleioneaceae</taxon>
        <taxon>Pleionea</taxon>
    </lineage>
</organism>
<accession>A0AA51X5A5</accession>
<keyword evidence="1" id="KW-1133">Transmembrane helix</keyword>
<dbReference type="CDD" id="cd03143">
    <property type="entry name" value="A4_beta-galactosidase_middle_domain"/>
    <property type="match status" value="1"/>
</dbReference>
<protein>
    <submittedName>
        <fullName evidence="3">DUF4350 domain-containing protein</fullName>
    </submittedName>
</protein>
<dbReference type="InterPro" id="IPR025646">
    <property type="entry name" value="DUF4350"/>
</dbReference>
<name>A0AA51X5A5_9GAMM</name>
<feature type="domain" description="DUF4350" evidence="2">
    <location>
        <begin position="58"/>
        <end position="250"/>
    </location>
</feature>
<dbReference type="KEGG" id="plei:Q9312_11400"/>
<feature type="transmembrane region" description="Helical" evidence="1">
    <location>
        <begin position="21"/>
        <end position="43"/>
    </location>
</feature>
<reference evidence="3 4" key="1">
    <citation type="submission" date="2023-08" db="EMBL/GenBank/DDBJ databases">
        <title>Pleionea litopenaei sp. nov., isolated from stomach of juvenile Litopenaeus vannamei.</title>
        <authorList>
            <person name="Rho A.M."/>
            <person name="Hwang C.Y."/>
        </authorList>
    </citation>
    <scope>NUCLEOTIDE SEQUENCE [LARGE SCALE GENOMIC DNA]</scope>
    <source>
        <strain evidence="3 4">HL-JVS1</strain>
    </source>
</reference>
<dbReference type="RefSeq" id="WP_309200975.1">
    <property type="nucleotide sequence ID" value="NZ_CP133548.1"/>
</dbReference>
<dbReference type="SUPFAM" id="SSF52317">
    <property type="entry name" value="Class I glutamine amidotransferase-like"/>
    <property type="match status" value="1"/>
</dbReference>
<dbReference type="AlphaFoldDB" id="A0AA51X5A5"/>
<dbReference type="Proteomes" id="UP001239782">
    <property type="component" value="Chromosome"/>
</dbReference>
<keyword evidence="4" id="KW-1185">Reference proteome</keyword>
<dbReference type="InterPro" id="IPR029062">
    <property type="entry name" value="Class_I_gatase-like"/>
</dbReference>
<gene>
    <name evidence="3" type="ORF">Q9312_11400</name>
</gene>
<dbReference type="EMBL" id="CP133548">
    <property type="protein sequence ID" value="WMS85822.1"/>
    <property type="molecule type" value="Genomic_DNA"/>
</dbReference>
<keyword evidence="1" id="KW-0812">Transmembrane</keyword>